<evidence type="ECO:0000313" key="2">
    <source>
        <dbReference type="EMBL" id="EEH10462.1"/>
    </source>
</evidence>
<dbReference type="GeneID" id="69035123"/>
<organism evidence="2 3">
    <name type="scientific">Ajellomyces capsulatus (strain G186AR / H82 / ATCC MYA-2454 / RMSCC 2432)</name>
    <name type="common">Darling's disease fungus</name>
    <name type="synonym">Histoplasma capsulatum</name>
    <dbReference type="NCBI Taxonomy" id="447093"/>
    <lineage>
        <taxon>Eukaryota</taxon>
        <taxon>Fungi</taxon>
        <taxon>Dikarya</taxon>
        <taxon>Ascomycota</taxon>
        <taxon>Pezizomycotina</taxon>
        <taxon>Eurotiomycetes</taxon>
        <taxon>Eurotiomycetidae</taxon>
        <taxon>Onygenales</taxon>
        <taxon>Ajellomycetaceae</taxon>
        <taxon>Histoplasma</taxon>
    </lineage>
</organism>
<evidence type="ECO:0000256" key="1">
    <source>
        <dbReference type="SAM" id="MobiDB-lite"/>
    </source>
</evidence>
<dbReference type="Proteomes" id="UP000001631">
    <property type="component" value="Unassembled WGS sequence"/>
</dbReference>
<accession>C0NE14</accession>
<name>C0NE14_AJECG</name>
<keyword evidence="3" id="KW-1185">Reference proteome</keyword>
<dbReference type="InParanoid" id="C0NE14"/>
<dbReference type="HOGENOM" id="CLU_1786351_0_0_1"/>
<reference evidence="2" key="1">
    <citation type="submission" date="2009-02" db="EMBL/GenBank/DDBJ databases">
        <title>The Genome Sequence of Ajellomyces capsulatus strain G186AR.</title>
        <authorList>
            <consortium name="The Broad Institute Genome Sequencing Platform"/>
            <person name="Champion M."/>
            <person name="Cuomo C."/>
            <person name="Ma L.-J."/>
            <person name="Henn M.R."/>
            <person name="Sil A."/>
            <person name="Goldman B."/>
            <person name="Young S.K."/>
            <person name="Kodira C.D."/>
            <person name="Zeng Q."/>
            <person name="Koehrsen M."/>
            <person name="Alvarado L."/>
            <person name="Berlin A."/>
            <person name="Borenstein D."/>
            <person name="Chen Z."/>
            <person name="Engels R."/>
            <person name="Freedman E."/>
            <person name="Gellesch M."/>
            <person name="Goldberg J."/>
            <person name="Griggs A."/>
            <person name="Gujja S."/>
            <person name="Heiman D."/>
            <person name="Hepburn T."/>
            <person name="Howarth C."/>
            <person name="Jen D."/>
            <person name="Larson L."/>
            <person name="Lewis B."/>
            <person name="Mehta T."/>
            <person name="Park D."/>
            <person name="Pearson M."/>
            <person name="Roberts A."/>
            <person name="Saif S."/>
            <person name="Shea T."/>
            <person name="Shenoy N."/>
            <person name="Sisk P."/>
            <person name="Stolte C."/>
            <person name="Sykes S."/>
            <person name="Walk T."/>
            <person name="White J."/>
            <person name="Yandava C."/>
            <person name="Klein B."/>
            <person name="McEwen J.G."/>
            <person name="Puccia R."/>
            <person name="Goldman G.H."/>
            <person name="Felipe M.S."/>
            <person name="Nino-Vega G."/>
            <person name="San-Blas G."/>
            <person name="Taylor J."/>
            <person name="Mendoza L."/>
            <person name="Galagan J."/>
            <person name="Nusbaum C."/>
            <person name="Birren B."/>
        </authorList>
    </citation>
    <scope>NUCLEOTIDE SEQUENCE</scope>
    <source>
        <strain evidence="2">G186AR</strain>
    </source>
</reference>
<feature type="compositionally biased region" description="Polar residues" evidence="1">
    <location>
        <begin position="30"/>
        <end position="43"/>
    </location>
</feature>
<protein>
    <submittedName>
        <fullName evidence="2">Uncharacterized protein</fullName>
    </submittedName>
</protein>
<dbReference type="EMBL" id="GG663364">
    <property type="protein sequence ID" value="EEH10462.1"/>
    <property type="molecule type" value="Genomic_DNA"/>
</dbReference>
<dbReference type="AlphaFoldDB" id="C0NE14"/>
<proteinExistence type="predicted"/>
<sequence length="145" mass="16387">MAIPMPHQAKCIFNDVIRHSAEEEEAPNRGTMNTSPVDDAGNAQTSTTCELQAGSQQSHYKHGNQAIKNLENGVREGLLVIEQLKCILRQHSQDDMSHGWLKQVNPVREKVKLNPKFITLANWQYRSRAQFIVVAVLEEVLIFLP</sequence>
<dbReference type="RefSeq" id="XP_045290942.1">
    <property type="nucleotide sequence ID" value="XM_045429156.1"/>
</dbReference>
<evidence type="ECO:0000313" key="3">
    <source>
        <dbReference type="Proteomes" id="UP000001631"/>
    </source>
</evidence>
<feature type="region of interest" description="Disordered" evidence="1">
    <location>
        <begin position="23"/>
        <end position="43"/>
    </location>
</feature>
<gene>
    <name evidence="2" type="ORF">HCBG_02107</name>
</gene>